<protein>
    <recommendedName>
        <fullName evidence="4">DUF4430 domain-containing protein</fullName>
    </recommendedName>
</protein>
<dbReference type="Gene3D" id="2.170.130.30">
    <property type="match status" value="1"/>
</dbReference>
<comment type="caution">
    <text evidence="2">The sequence shown here is derived from an EMBL/GenBank/DDBJ whole genome shotgun (WGS) entry which is preliminary data.</text>
</comment>
<organism evidence="2 3">
    <name type="scientific">Marine Group III euryarchaeote CG-Epi6</name>
    <dbReference type="NCBI Taxonomy" id="1889000"/>
    <lineage>
        <taxon>Archaea</taxon>
        <taxon>Methanobacteriati</taxon>
        <taxon>Thermoplasmatota</taxon>
        <taxon>Thermoplasmata</taxon>
        <taxon>Candidatus Thermoprofundales</taxon>
    </lineage>
</organism>
<keyword evidence="1" id="KW-0812">Transmembrane</keyword>
<evidence type="ECO:0000313" key="3">
    <source>
        <dbReference type="Proteomes" id="UP000183403"/>
    </source>
</evidence>
<proteinExistence type="predicted"/>
<dbReference type="Proteomes" id="UP000183403">
    <property type="component" value="Unassembled WGS sequence"/>
</dbReference>
<accession>A0A1J5SPT9</accession>
<evidence type="ECO:0000256" key="1">
    <source>
        <dbReference type="SAM" id="Phobius"/>
    </source>
</evidence>
<keyword evidence="1" id="KW-0472">Membrane</keyword>
<dbReference type="AlphaFoldDB" id="A0A1J5SPT9"/>
<feature type="transmembrane region" description="Helical" evidence="1">
    <location>
        <begin position="6"/>
        <end position="27"/>
    </location>
</feature>
<reference evidence="2 3" key="1">
    <citation type="submission" date="2016-08" db="EMBL/GenBank/DDBJ databases">
        <title>New Insights into Marine Group III Euryarchaeota, from dark to light.</title>
        <authorList>
            <person name="Haro-Moreno J.M."/>
            <person name="Rodriguez-Valera F."/>
            <person name="Lopez-Garcia P."/>
            <person name="Moreira D."/>
            <person name="Martin-Cuadrado A.B."/>
        </authorList>
    </citation>
    <scope>NUCLEOTIDE SEQUENCE [LARGE SCALE GENOMIC DNA]</scope>
    <source>
        <strain evidence="2">CG-Epi6</strain>
    </source>
</reference>
<evidence type="ECO:0000313" key="2">
    <source>
        <dbReference type="EMBL" id="OIR10530.1"/>
    </source>
</evidence>
<name>A0A1J5SPT9_9ARCH</name>
<evidence type="ECO:0008006" key="4">
    <source>
        <dbReference type="Google" id="ProtNLM"/>
    </source>
</evidence>
<dbReference type="EMBL" id="MIYV01000022">
    <property type="protein sequence ID" value="OIR10530.1"/>
    <property type="molecule type" value="Genomic_DNA"/>
</dbReference>
<gene>
    <name evidence="2" type="ORF">BEU03_00930</name>
</gene>
<sequence>MSRTKIFIAVALINVVIIAGIVNELGLGNEEVDTSTIVTAKLSISYSNAGDNDTLVFESITTTESTVFGLLMSGSNEGSYEVKTTNDGQGVTVTDIIVDNCEDCQKEEGYSWQYTLNGFYSDIPANRNIIVSGDVIEWIYTDQV</sequence>
<keyword evidence="1" id="KW-1133">Transmembrane helix</keyword>